<dbReference type="OrthoDB" id="5990125at2759"/>
<dbReference type="InterPro" id="IPR001841">
    <property type="entry name" value="Znf_RING"/>
</dbReference>
<dbReference type="SUPFAM" id="SSF56672">
    <property type="entry name" value="DNA/RNA polymerases"/>
    <property type="match status" value="1"/>
</dbReference>
<sequence length="1204" mass="135580">MDITTNPGPVPPSRTDNNNLKVLYLNARSIKSFVSIDNNSSNKVCKITLLQELVYGDHYEVVCICETWLNNTILDSELLPGFNIFRQDRMANNKLVILYVYYHPPGTCSDGLNLLNDSLFGNPESSCTVLVGDFNIPSISWSDNSSTPTNSGGCANGEILFELIRDNFLHQFIEGPTHRAGNKLDLLFCNRAETISDVLTSPSNEHNFPTDHHIIEFSICTKFTRAKPVRRVVYDYRQVDFPALRRALTEACLDIPLTDDIDKCWELWKDNFLTIVTSFIPTKIVKDTNSPPWIDGEVRHLIRKKYTALWNYRKNETTERKLKLRILCQQIKYAIRAKHKIYLAKIEASFKEKPKIFWKYHKAILNFRSALNPVITFNNHIAKSPREKAELCHTYFCSVFRPTKTTVNPEVSTSLPLTSTQLSDITISEEDVVQHLSILDPSKATGPDGIPGRVLKECSSVIAPSLCSLFNHSLHSGTVPSEWKSANVTPVHKKDKKEPATNYRPISLLSIISKVLERCVCNRFYDHVREIINKAQHDFANAFDSVDHGILLKKLKAYGISGNLYNWFTDYLRGRTQRVVVEGVASEWSPVTSGVPQGSILGPMLFLPFINDLPDVIPPTTSTGLYADDTKLYTAITSRQDCDNLQEALSYVDDWSKKSNMNFNMSKCKALTISRRKQPIVLNYHLGSAELIRVDSEVDLGITVTSNLSWNRHITKLVKKANSTLGLLRRTCPMLTNCDARRTLYLSLVKSQLSYATEIWSPYQSLNKISLEKLQRHATRWILQVKKGDITYKDRLLALNLLPLTYDREIKDLTFFFKLLHGYYDLNVDGLCYLLHEIYGLESKEETEEGEDKQTEISDDDYDDYTDENVVCVVCMSDTRDTLMLPCKHLCVCSDCASSLRSGSNNCPICRVPFHALLQLCAYQRASTNSKSQDPYSGYEKVDLFDALNAFNIVKRRESTREIVRRVSARRRSGRRPTTPKPSQVTASNEKMTQRSSSRFSRASHGSHRRDRGDVSSEPAENDSKASLRSSTRGSRKGSSKSHVVELDESSCVVNVKTQTASVDRVPGVEDGIEVGQDNLGMDSVVEETGTTRENCPEPTHVHEIDETAPDPVPETPSPYNVPLPVTPHHRNLVDTPPETPNPYNVPLPATPRNMIESIPKTPTTPCNIPLPGTPLDRDCVDNAGAESYESSADGESKVDTLIV</sequence>
<proteinExistence type="predicted"/>
<accession>A0A6S7I274</accession>
<feature type="region of interest" description="Disordered" evidence="3">
    <location>
        <begin position="1162"/>
        <end position="1204"/>
    </location>
</feature>
<feature type="region of interest" description="Disordered" evidence="3">
    <location>
        <begin position="964"/>
        <end position="1047"/>
    </location>
</feature>
<dbReference type="Proteomes" id="UP001152795">
    <property type="component" value="Unassembled WGS sequence"/>
</dbReference>
<dbReference type="InterPro" id="IPR005135">
    <property type="entry name" value="Endo/exonuclease/phosphatase"/>
</dbReference>
<evidence type="ECO:0000256" key="2">
    <source>
        <dbReference type="ARBA" id="ARBA00022833"/>
    </source>
</evidence>
<dbReference type="PANTHER" id="PTHR33395:SF22">
    <property type="entry name" value="REVERSE TRANSCRIPTASE DOMAIN-CONTAINING PROTEIN"/>
    <property type="match status" value="1"/>
</dbReference>
<dbReference type="GO" id="GO:0008270">
    <property type="term" value="F:zinc ion binding"/>
    <property type="evidence" value="ECO:0007669"/>
    <property type="project" value="UniProtKB-KW"/>
</dbReference>
<feature type="compositionally biased region" description="Low complexity" evidence="3">
    <location>
        <begin position="995"/>
        <end position="1004"/>
    </location>
</feature>
<feature type="compositionally biased region" description="Basic and acidic residues" evidence="3">
    <location>
        <begin position="1195"/>
        <end position="1204"/>
    </location>
</feature>
<dbReference type="SMART" id="SM00184">
    <property type="entry name" value="RING"/>
    <property type="match status" value="1"/>
</dbReference>
<dbReference type="InterPro" id="IPR043502">
    <property type="entry name" value="DNA/RNA_pol_sf"/>
</dbReference>
<evidence type="ECO:0000256" key="1">
    <source>
        <dbReference type="ARBA" id="ARBA00022771"/>
    </source>
</evidence>
<dbReference type="InterPro" id="IPR036691">
    <property type="entry name" value="Endo/exonu/phosph_ase_sf"/>
</dbReference>
<gene>
    <name evidence="4" type="ORF">PACLA_8A025668</name>
</gene>
<dbReference type="EMBL" id="CACRXK020007016">
    <property type="protein sequence ID" value="CAB4011067.1"/>
    <property type="molecule type" value="Genomic_DNA"/>
</dbReference>
<dbReference type="PROSITE" id="PS50878">
    <property type="entry name" value="RT_POL"/>
    <property type="match status" value="1"/>
</dbReference>
<evidence type="ECO:0000313" key="4">
    <source>
        <dbReference type="EMBL" id="CAB4011067.1"/>
    </source>
</evidence>
<dbReference type="AlphaFoldDB" id="A0A6S7I274"/>
<evidence type="ECO:0000256" key="3">
    <source>
        <dbReference type="SAM" id="MobiDB-lite"/>
    </source>
</evidence>
<keyword evidence="4" id="KW-0548">Nucleotidyltransferase</keyword>
<keyword evidence="2" id="KW-0862">Zinc</keyword>
<comment type="caution">
    <text evidence="4">The sequence shown here is derived from an EMBL/GenBank/DDBJ whole genome shotgun (WGS) entry which is preliminary data.</text>
</comment>
<evidence type="ECO:0000313" key="5">
    <source>
        <dbReference type="Proteomes" id="UP001152795"/>
    </source>
</evidence>
<dbReference type="SUPFAM" id="SSF57850">
    <property type="entry name" value="RING/U-box"/>
    <property type="match status" value="1"/>
</dbReference>
<dbReference type="Gene3D" id="3.30.40.10">
    <property type="entry name" value="Zinc/RING finger domain, C3HC4 (zinc finger)"/>
    <property type="match status" value="1"/>
</dbReference>
<dbReference type="GO" id="GO:0003964">
    <property type="term" value="F:RNA-directed DNA polymerase activity"/>
    <property type="evidence" value="ECO:0007669"/>
    <property type="project" value="UniProtKB-KW"/>
</dbReference>
<dbReference type="InterPro" id="IPR013083">
    <property type="entry name" value="Znf_RING/FYVE/PHD"/>
</dbReference>
<dbReference type="Pfam" id="PF00078">
    <property type="entry name" value="RVT_1"/>
    <property type="match status" value="1"/>
</dbReference>
<reference evidence="4" key="1">
    <citation type="submission" date="2020-04" db="EMBL/GenBank/DDBJ databases">
        <authorList>
            <person name="Alioto T."/>
            <person name="Alioto T."/>
            <person name="Gomez Garrido J."/>
        </authorList>
    </citation>
    <scope>NUCLEOTIDE SEQUENCE</scope>
    <source>
        <strain evidence="4">A484AB</strain>
    </source>
</reference>
<dbReference type="PROSITE" id="PS50089">
    <property type="entry name" value="ZF_RING_2"/>
    <property type="match status" value="1"/>
</dbReference>
<dbReference type="InterPro" id="IPR000477">
    <property type="entry name" value="RT_dom"/>
</dbReference>
<keyword evidence="5" id="KW-1185">Reference proteome</keyword>
<dbReference type="GO" id="GO:0031012">
    <property type="term" value="C:extracellular matrix"/>
    <property type="evidence" value="ECO:0007669"/>
    <property type="project" value="TreeGrafter"/>
</dbReference>
<organism evidence="4 5">
    <name type="scientific">Paramuricea clavata</name>
    <name type="common">Red gorgonian</name>
    <name type="synonym">Violescent sea-whip</name>
    <dbReference type="NCBI Taxonomy" id="317549"/>
    <lineage>
        <taxon>Eukaryota</taxon>
        <taxon>Metazoa</taxon>
        <taxon>Cnidaria</taxon>
        <taxon>Anthozoa</taxon>
        <taxon>Octocorallia</taxon>
        <taxon>Malacalcyonacea</taxon>
        <taxon>Plexauridae</taxon>
        <taxon>Paramuricea</taxon>
    </lineage>
</organism>
<name>A0A6S7I274_PARCT</name>
<dbReference type="SUPFAM" id="SSF56219">
    <property type="entry name" value="DNase I-like"/>
    <property type="match status" value="1"/>
</dbReference>
<dbReference type="PANTHER" id="PTHR33395">
    <property type="entry name" value="TRANSCRIPTASE, PUTATIVE-RELATED-RELATED"/>
    <property type="match status" value="1"/>
</dbReference>
<protein>
    <submittedName>
        <fullName evidence="4">RNA-directed DNA polymerase from mobile element jockey</fullName>
    </submittedName>
</protein>
<keyword evidence="4" id="KW-0808">Transferase</keyword>
<keyword evidence="4" id="KW-0695">RNA-directed DNA polymerase</keyword>
<keyword evidence="1" id="KW-0863">Zinc-finger</keyword>
<dbReference type="CDD" id="cd01650">
    <property type="entry name" value="RT_nLTR_like"/>
    <property type="match status" value="1"/>
</dbReference>
<feature type="region of interest" description="Disordered" evidence="3">
    <location>
        <begin position="1091"/>
        <end position="1113"/>
    </location>
</feature>
<dbReference type="Pfam" id="PF14529">
    <property type="entry name" value="Exo_endo_phos_2"/>
    <property type="match status" value="1"/>
</dbReference>
<dbReference type="Pfam" id="PF13920">
    <property type="entry name" value="zf-C3HC4_3"/>
    <property type="match status" value="1"/>
</dbReference>
<dbReference type="Gene3D" id="3.60.10.10">
    <property type="entry name" value="Endonuclease/exonuclease/phosphatase"/>
    <property type="match status" value="1"/>
</dbReference>
<keyword evidence="1" id="KW-0479">Metal-binding</keyword>
<feature type="compositionally biased region" description="Polar residues" evidence="3">
    <location>
        <begin position="981"/>
        <end position="991"/>
    </location>
</feature>